<evidence type="ECO:0000256" key="9">
    <source>
        <dbReference type="ARBA" id="ARBA00032199"/>
    </source>
</evidence>
<organism evidence="13 14">
    <name type="scientific">Apostasia shenzhenica</name>
    <dbReference type="NCBI Taxonomy" id="1088818"/>
    <lineage>
        <taxon>Eukaryota</taxon>
        <taxon>Viridiplantae</taxon>
        <taxon>Streptophyta</taxon>
        <taxon>Embryophyta</taxon>
        <taxon>Tracheophyta</taxon>
        <taxon>Spermatophyta</taxon>
        <taxon>Magnoliopsida</taxon>
        <taxon>Liliopsida</taxon>
        <taxon>Asparagales</taxon>
        <taxon>Orchidaceae</taxon>
        <taxon>Apostasioideae</taxon>
        <taxon>Apostasia</taxon>
    </lineage>
</organism>
<dbReference type="Proteomes" id="UP000236161">
    <property type="component" value="Unassembled WGS sequence"/>
</dbReference>
<dbReference type="GO" id="GO:0031267">
    <property type="term" value="F:small GTPase binding"/>
    <property type="evidence" value="ECO:0007669"/>
    <property type="project" value="InterPro"/>
</dbReference>
<dbReference type="SUPFAM" id="SSF48371">
    <property type="entry name" value="ARM repeat"/>
    <property type="match status" value="1"/>
</dbReference>
<proteinExistence type="inferred from homology"/>
<evidence type="ECO:0000256" key="3">
    <source>
        <dbReference type="ARBA" id="ARBA00022448"/>
    </source>
</evidence>
<dbReference type="InterPro" id="IPR040017">
    <property type="entry name" value="XPOT"/>
</dbReference>
<keyword evidence="4 10" id="KW-0963">Cytoplasm</keyword>
<sequence>MDDFERAILLVYESAGGGAGGADQALLSQAIEFCDRLKAGPPSALIRLCLDRLHCSPLVPVQFWCIQSIHDIIRLRYSSLSQANDLPLLRSSLLSLFSDRPLPASSPPFLKNKLAQALAALIRLEYPSSWDAPFIHFVSLLPAAGAAVIDMFSRLLTALDDDLISQDYHLSPEDVAAATCVKDAMRLQCVPQIVRVWFEIVSLYRSSDPVLAAATLDTMRRYICWIDIGLVANDAFLPLLFDLMIASATPEPLRAASAGCVLAVVSKRMDPHSKISLLRSLGLGGVFADVEMVPKLSDLVIGYASEALECYKRLGSELKEASSSAMVLLEEALPSVFYVVQNCEELDSGNVVQFLSDYISTLNMPSQKQTVYIGQILEVIRGQISYDPTYRNNLDIPDNVGKEQEDQMAENRKDLLVLFRSVCRVAPDVTQLFIRNLITGALSSSEVNVEEVEAALTLFYRFGETVSEEGMKTGSGLLREMVPLLLSAKFSCHSHRLVALVYLETITRYMKFVQENGHYIPNLLAAFLDERGIHHPNLNVSRRASYLFMRAVKLLKAKLVPFIDTILQSLLDVLNQYATFYWTSKDLKYSGFEDGSHAFEAIGLLIGVEDVVLEKQSEYLAALLKPLCQQVEKILGEVKVQGLEESSPKVMSLQQIIVALNALSKPKDMVDFLLLINQVICKFGTSVERIMEEIFPKVASRLTVILSSNPFSSGLGSNTEELRELQELQRVSYAFIHVMVTHDISSVFIAPNNMGYLDSIMQLLLLTSCSHKDVLICVQIFVKLTKDWCSKYNGEDKVPGFRRFIIEKFATYCCLYSVLDKSFDFRDANTLVLFGEIVLAQKVMHEKLGDDFIVYFVLKGLPTTHCPQDLAEQYYQRLRKSVYYARHRVPASKSLARALALACQLAHCAKCACVLRSCASAPAHNTSARPCVCALRMCSCNRATTPLAASRTLVSAPHSPRDWACLSYPARLGLLIIPHALAPARHAAPRTSTLTHTAPRATAFACHTPALVCHAPAPRPRAALCLRPAHSLLMCRAPEFHMIAHDPDASLNFSKNSGLLIL</sequence>
<dbReference type="GO" id="GO:0005737">
    <property type="term" value="C:cytoplasm"/>
    <property type="evidence" value="ECO:0007669"/>
    <property type="project" value="UniProtKB-SubCell"/>
</dbReference>
<dbReference type="Pfam" id="PF19282">
    <property type="entry name" value="Exportin-T"/>
    <property type="match status" value="1"/>
</dbReference>
<protein>
    <recommendedName>
        <fullName evidence="2 10">Exportin-T</fullName>
    </recommendedName>
    <alternativeName>
        <fullName evidence="8 10">Exportin(tRNA)</fullName>
    </alternativeName>
    <alternativeName>
        <fullName evidence="9 10">tRNA exportin</fullName>
    </alternativeName>
</protein>
<evidence type="ECO:0000256" key="6">
    <source>
        <dbReference type="ARBA" id="ARBA00022884"/>
    </source>
</evidence>
<keyword evidence="14" id="KW-1185">Reference proteome</keyword>
<evidence type="ECO:0000259" key="12">
    <source>
        <dbReference type="Pfam" id="PF19282"/>
    </source>
</evidence>
<gene>
    <name evidence="13" type="primary">PSD</name>
    <name evidence="13" type="ORF">AXF42_Ash010231</name>
</gene>
<evidence type="ECO:0000256" key="10">
    <source>
        <dbReference type="RuleBase" id="RU366037"/>
    </source>
</evidence>
<keyword evidence="6 10" id="KW-0694">RNA-binding</keyword>
<dbReference type="PANTHER" id="PTHR15952:SF11">
    <property type="entry name" value="EXPORTIN-T"/>
    <property type="match status" value="1"/>
</dbReference>
<dbReference type="PANTHER" id="PTHR15952">
    <property type="entry name" value="EXPORTIN-T/LOS1"/>
    <property type="match status" value="1"/>
</dbReference>
<dbReference type="GO" id="GO:0005643">
    <property type="term" value="C:nuclear pore"/>
    <property type="evidence" value="ECO:0007669"/>
    <property type="project" value="TreeGrafter"/>
</dbReference>
<name>A0A2I0A9Y7_9ASPA</name>
<dbReference type="Gene3D" id="1.25.10.10">
    <property type="entry name" value="Leucine-rich Repeat Variant"/>
    <property type="match status" value="2"/>
</dbReference>
<evidence type="ECO:0000256" key="2">
    <source>
        <dbReference type="ARBA" id="ARBA00018928"/>
    </source>
</evidence>
<reference evidence="13 14" key="1">
    <citation type="journal article" date="2017" name="Nature">
        <title>The Apostasia genome and the evolution of orchids.</title>
        <authorList>
            <person name="Zhang G.Q."/>
            <person name="Liu K.W."/>
            <person name="Li Z."/>
            <person name="Lohaus R."/>
            <person name="Hsiao Y.Y."/>
            <person name="Niu S.C."/>
            <person name="Wang J.Y."/>
            <person name="Lin Y.C."/>
            <person name="Xu Q."/>
            <person name="Chen L.J."/>
            <person name="Yoshida K."/>
            <person name="Fujiwara S."/>
            <person name="Wang Z.W."/>
            <person name="Zhang Y.Q."/>
            <person name="Mitsuda N."/>
            <person name="Wang M."/>
            <person name="Liu G.H."/>
            <person name="Pecoraro L."/>
            <person name="Huang H.X."/>
            <person name="Xiao X.J."/>
            <person name="Lin M."/>
            <person name="Wu X.Y."/>
            <person name="Wu W.L."/>
            <person name="Chen Y.Y."/>
            <person name="Chang S.B."/>
            <person name="Sakamoto S."/>
            <person name="Ohme-Takagi M."/>
            <person name="Yagi M."/>
            <person name="Zeng S.J."/>
            <person name="Shen C.Y."/>
            <person name="Yeh C.M."/>
            <person name="Luo Y.B."/>
            <person name="Tsai W.C."/>
            <person name="Van de Peer Y."/>
            <person name="Liu Z.J."/>
        </authorList>
    </citation>
    <scope>NUCLEOTIDE SEQUENCE [LARGE SCALE GENOMIC DNA]</scope>
    <source>
        <strain evidence="14">cv. Shenzhen</strain>
        <tissue evidence="13">Stem</tissue>
    </source>
</reference>
<dbReference type="EMBL" id="KZ452008">
    <property type="protein sequence ID" value="PKA52335.1"/>
    <property type="molecule type" value="Genomic_DNA"/>
</dbReference>
<evidence type="ECO:0000256" key="1">
    <source>
        <dbReference type="ARBA" id="ARBA00004496"/>
    </source>
</evidence>
<dbReference type="GO" id="GO:0071528">
    <property type="term" value="P:tRNA re-export from nucleus"/>
    <property type="evidence" value="ECO:0007669"/>
    <property type="project" value="UniProtKB-UniRule"/>
</dbReference>
<dbReference type="InterPro" id="IPR045546">
    <property type="entry name" value="Exportin-T_C"/>
</dbReference>
<evidence type="ECO:0000313" key="13">
    <source>
        <dbReference type="EMBL" id="PKA52335.1"/>
    </source>
</evidence>
<keyword evidence="5 10" id="KW-0820">tRNA-binding</keyword>
<comment type="function">
    <text evidence="10">tRNA nucleus export receptor which facilitates tRNA translocation across the nuclear pore complex.</text>
</comment>
<evidence type="ECO:0000256" key="7">
    <source>
        <dbReference type="ARBA" id="ARBA00023242"/>
    </source>
</evidence>
<dbReference type="GO" id="GO:0000049">
    <property type="term" value="F:tRNA binding"/>
    <property type="evidence" value="ECO:0007669"/>
    <property type="project" value="UniProtKB-UniRule"/>
</dbReference>
<dbReference type="STRING" id="1088818.A0A2I0A9Y7"/>
<dbReference type="GO" id="GO:0016363">
    <property type="term" value="C:nuclear matrix"/>
    <property type="evidence" value="ECO:0007669"/>
    <property type="project" value="TreeGrafter"/>
</dbReference>
<comment type="similarity">
    <text evidence="10">Belongs to the exportin family.</text>
</comment>
<evidence type="ECO:0000313" key="14">
    <source>
        <dbReference type="Proteomes" id="UP000236161"/>
    </source>
</evidence>
<dbReference type="Pfam" id="PF08389">
    <property type="entry name" value="Xpo1"/>
    <property type="match status" value="1"/>
</dbReference>
<feature type="domain" description="Exportin-1/Importin-beta-like" evidence="11">
    <location>
        <begin position="107"/>
        <end position="260"/>
    </location>
</feature>
<evidence type="ECO:0000256" key="5">
    <source>
        <dbReference type="ARBA" id="ARBA00022555"/>
    </source>
</evidence>
<keyword evidence="7 10" id="KW-0539">Nucleus</keyword>
<evidence type="ECO:0000256" key="8">
    <source>
        <dbReference type="ARBA" id="ARBA00029784"/>
    </source>
</evidence>
<keyword evidence="3 10" id="KW-0813">Transport</keyword>
<feature type="domain" description="Exportin-T C-terminal" evidence="12">
    <location>
        <begin position="321"/>
        <end position="665"/>
    </location>
</feature>
<comment type="subcellular location">
    <subcellularLocation>
        <location evidence="1 10">Cytoplasm</location>
    </subcellularLocation>
    <subcellularLocation>
        <location evidence="10">Nucleus</location>
    </subcellularLocation>
    <text evidence="10">Shuttles between the nucleus and the cytoplasm.</text>
</comment>
<evidence type="ECO:0000256" key="4">
    <source>
        <dbReference type="ARBA" id="ARBA00022490"/>
    </source>
</evidence>
<evidence type="ECO:0000259" key="11">
    <source>
        <dbReference type="Pfam" id="PF08389"/>
    </source>
</evidence>
<dbReference type="InterPro" id="IPR011989">
    <property type="entry name" value="ARM-like"/>
</dbReference>
<dbReference type="InterPro" id="IPR016024">
    <property type="entry name" value="ARM-type_fold"/>
</dbReference>
<dbReference type="InterPro" id="IPR013598">
    <property type="entry name" value="Exportin-1/Importin-b-like"/>
</dbReference>
<dbReference type="AlphaFoldDB" id="A0A2I0A9Y7"/>
<accession>A0A2I0A9Y7</accession>
<dbReference type="OrthoDB" id="26399at2759"/>